<comment type="caution">
    <text evidence="1">The sequence shown here is derived from an EMBL/GenBank/DDBJ whole genome shotgun (WGS) entry which is preliminary data.</text>
</comment>
<protein>
    <submittedName>
        <fullName evidence="1">Uncharacterized protein</fullName>
    </submittedName>
</protein>
<reference evidence="1 2" key="1">
    <citation type="submission" date="2008-10" db="EMBL/GenBank/DDBJ databases">
        <title>Draft genome sequence of Bifidobacterium catenulatum (DSM 16992).</title>
        <authorList>
            <person name="Sudarsanam P."/>
            <person name="Ley R."/>
            <person name="Guruge J."/>
            <person name="Turnbaugh P.J."/>
            <person name="Mahowald M."/>
            <person name="Liep D."/>
            <person name="Gordon J."/>
        </authorList>
    </citation>
    <scope>NUCLEOTIDE SEQUENCE [LARGE SCALE GENOMIC DNA]</scope>
    <source>
        <strain evidence="1 2">DSM 16992</strain>
    </source>
</reference>
<dbReference type="eggNOG" id="ENOG50326SH">
    <property type="taxonomic scope" value="Bacteria"/>
</dbReference>
<name>B6XVP9_9BIFI</name>
<dbReference type="EMBL" id="ABXY01000017">
    <property type="protein sequence ID" value="EEB21220.1"/>
    <property type="molecule type" value="Genomic_DNA"/>
</dbReference>
<dbReference type="AlphaFoldDB" id="B6XVP9"/>
<reference evidence="1 2" key="2">
    <citation type="submission" date="2008-10" db="EMBL/GenBank/DDBJ databases">
        <authorList>
            <person name="Fulton L."/>
            <person name="Clifton S."/>
            <person name="Fulton B."/>
            <person name="Xu J."/>
            <person name="Minx P."/>
            <person name="Pepin K.H."/>
            <person name="Johnson M."/>
            <person name="Bhonagiri V."/>
            <person name="Nash W.E."/>
            <person name="Mardis E.R."/>
            <person name="Wilson R.K."/>
        </authorList>
    </citation>
    <scope>NUCLEOTIDE SEQUENCE [LARGE SCALE GENOMIC DNA]</scope>
    <source>
        <strain evidence="1 2">DSM 16992</strain>
    </source>
</reference>
<evidence type="ECO:0000313" key="2">
    <source>
        <dbReference type="Proteomes" id="UP000003882"/>
    </source>
</evidence>
<sequence length="62" mass="7195">MTSPIAAYEASCCAVHVLKWLYFNDFQHVNSMFSAIAQRCDTPRLACFDDSRIVKRVVKRKR</sequence>
<accession>B6XVP9</accession>
<dbReference type="Proteomes" id="UP000003882">
    <property type="component" value="Unassembled WGS sequence"/>
</dbReference>
<proteinExistence type="predicted"/>
<gene>
    <name evidence="1" type="ORF">BIFCAT_01312</name>
</gene>
<evidence type="ECO:0000313" key="1">
    <source>
        <dbReference type="EMBL" id="EEB21220.1"/>
    </source>
</evidence>
<organism evidence="1 2">
    <name type="scientific">Bifidobacterium catenulatum DSM 16992 = JCM 1194 = LMG 11043</name>
    <dbReference type="NCBI Taxonomy" id="566552"/>
    <lineage>
        <taxon>Bacteria</taxon>
        <taxon>Bacillati</taxon>
        <taxon>Actinomycetota</taxon>
        <taxon>Actinomycetes</taxon>
        <taxon>Bifidobacteriales</taxon>
        <taxon>Bifidobacteriaceae</taxon>
        <taxon>Bifidobacterium</taxon>
    </lineage>
</organism>